<keyword evidence="2" id="KW-0349">Heme</keyword>
<dbReference type="OrthoDB" id="5522954at2"/>
<keyword evidence="2" id="KW-0479">Metal-binding</keyword>
<dbReference type="Pfam" id="PF00067">
    <property type="entry name" value="p450"/>
    <property type="match status" value="1"/>
</dbReference>
<sequence>MKDIAGTELLEPGNIDNPYPFYRRLYDQPVWRVPDTDVAVISSFAMIDEAVRRVEDFSSNMNALLYKDARGLPARLPFGSAGVQVLATADPPLHGAHKKAIFPEFVGRRMTALEPEVVEIARARIRRAMDLGTADFMAEIGGMVPISIISKLIGFEDADLQVLLQAAYDSTSILGATLTMEELVANISKSNEVGAWIAGQLHAASPDREDILGSIARSVRDGVLQQHEAIIFLHTMLSAGGESTSSLLGNAARMLAEDQELQQRLREAPSLIPKFIEEALRLESPFRHHLRSVPHDTQLGGVDIPSGTTVLMMWGAANRDPAEHLDPNRIDLDRKRGQVAFGRGIHTCVGAPLAKLEARVVFEELLAATTNISLPNGAQPKWESSLMVRRHETLPMVFA</sequence>
<dbReference type="GO" id="GO:0008395">
    <property type="term" value="F:steroid hydroxylase activity"/>
    <property type="evidence" value="ECO:0007669"/>
    <property type="project" value="TreeGrafter"/>
</dbReference>
<dbReference type="PANTHER" id="PTHR46696">
    <property type="entry name" value="P450, PUTATIVE (EUROFUNG)-RELATED"/>
    <property type="match status" value="1"/>
</dbReference>
<dbReference type="SUPFAM" id="SSF48264">
    <property type="entry name" value="Cytochrome P450"/>
    <property type="match status" value="1"/>
</dbReference>
<dbReference type="Gene3D" id="1.10.630.10">
    <property type="entry name" value="Cytochrome P450"/>
    <property type="match status" value="1"/>
</dbReference>
<keyword evidence="2" id="KW-0560">Oxidoreductase</keyword>
<dbReference type="InterPro" id="IPR017972">
    <property type="entry name" value="Cyt_P450_CS"/>
</dbReference>
<evidence type="ECO:0000256" key="2">
    <source>
        <dbReference type="RuleBase" id="RU000461"/>
    </source>
</evidence>
<dbReference type="GO" id="GO:0020037">
    <property type="term" value="F:heme binding"/>
    <property type="evidence" value="ECO:0007669"/>
    <property type="project" value="InterPro"/>
</dbReference>
<dbReference type="EMBL" id="SACN01000003">
    <property type="protein sequence ID" value="RVT90271.1"/>
    <property type="molecule type" value="Genomic_DNA"/>
</dbReference>
<dbReference type="GO" id="GO:0005506">
    <property type="term" value="F:iron ion binding"/>
    <property type="evidence" value="ECO:0007669"/>
    <property type="project" value="InterPro"/>
</dbReference>
<protein>
    <submittedName>
        <fullName evidence="3">Cytochrome P450</fullName>
    </submittedName>
</protein>
<dbReference type="GO" id="GO:0006707">
    <property type="term" value="P:cholesterol catabolic process"/>
    <property type="evidence" value="ECO:0007669"/>
    <property type="project" value="TreeGrafter"/>
</dbReference>
<accession>A0A437LXZ8</accession>
<comment type="similarity">
    <text evidence="1 2">Belongs to the cytochrome P450 family.</text>
</comment>
<keyword evidence="2" id="KW-0408">Iron</keyword>
<gene>
    <name evidence="3" type="ORF">EOD43_18495</name>
</gene>
<keyword evidence="2" id="KW-0503">Monooxygenase</keyword>
<evidence type="ECO:0000313" key="4">
    <source>
        <dbReference type="Proteomes" id="UP000282971"/>
    </source>
</evidence>
<dbReference type="AlphaFoldDB" id="A0A437LXZ8"/>
<dbReference type="InterPro" id="IPR001128">
    <property type="entry name" value="Cyt_P450"/>
</dbReference>
<keyword evidence="4" id="KW-1185">Reference proteome</keyword>
<dbReference type="RefSeq" id="WP_127745526.1">
    <property type="nucleotide sequence ID" value="NZ_SACN01000003.1"/>
</dbReference>
<dbReference type="Proteomes" id="UP000282971">
    <property type="component" value="Unassembled WGS sequence"/>
</dbReference>
<name>A0A437LXZ8_9SPHN</name>
<dbReference type="PROSITE" id="PS00086">
    <property type="entry name" value="CYTOCHROME_P450"/>
    <property type="match status" value="1"/>
</dbReference>
<dbReference type="GO" id="GO:0036199">
    <property type="term" value="F:cholest-4-en-3-one 26-monooxygenase activity"/>
    <property type="evidence" value="ECO:0007669"/>
    <property type="project" value="TreeGrafter"/>
</dbReference>
<evidence type="ECO:0000313" key="3">
    <source>
        <dbReference type="EMBL" id="RVT90271.1"/>
    </source>
</evidence>
<organism evidence="3 4">
    <name type="scientific">Sphingomonas crocodyli</name>
    <dbReference type="NCBI Taxonomy" id="1979270"/>
    <lineage>
        <taxon>Bacteria</taxon>
        <taxon>Pseudomonadati</taxon>
        <taxon>Pseudomonadota</taxon>
        <taxon>Alphaproteobacteria</taxon>
        <taxon>Sphingomonadales</taxon>
        <taxon>Sphingomonadaceae</taxon>
        <taxon>Sphingomonas</taxon>
    </lineage>
</organism>
<dbReference type="PANTHER" id="PTHR46696:SF4">
    <property type="entry name" value="BIOTIN BIOSYNTHESIS CYTOCHROME P450"/>
    <property type="match status" value="1"/>
</dbReference>
<comment type="caution">
    <text evidence="3">The sequence shown here is derived from an EMBL/GenBank/DDBJ whole genome shotgun (WGS) entry which is preliminary data.</text>
</comment>
<proteinExistence type="inferred from homology"/>
<evidence type="ECO:0000256" key="1">
    <source>
        <dbReference type="ARBA" id="ARBA00010617"/>
    </source>
</evidence>
<reference evidence="3 4" key="1">
    <citation type="submission" date="2019-01" db="EMBL/GenBank/DDBJ databases">
        <authorList>
            <person name="Chen W.-M."/>
        </authorList>
    </citation>
    <scope>NUCLEOTIDE SEQUENCE [LARGE SCALE GENOMIC DNA]</scope>
    <source>
        <strain evidence="3 4">CCP-7</strain>
    </source>
</reference>
<dbReference type="InterPro" id="IPR036396">
    <property type="entry name" value="Cyt_P450_sf"/>
</dbReference>